<evidence type="ECO:0000313" key="3">
    <source>
        <dbReference type="Proteomes" id="UP000789508"/>
    </source>
</evidence>
<accession>A0A9N9ITL7</accession>
<proteinExistence type="predicted"/>
<dbReference type="Proteomes" id="UP000789508">
    <property type="component" value="Unassembled WGS sequence"/>
</dbReference>
<dbReference type="AlphaFoldDB" id="A0A9N9ITL7"/>
<dbReference type="SUPFAM" id="SSF52540">
    <property type="entry name" value="P-loop containing nucleoside triphosphate hydrolases"/>
    <property type="match status" value="1"/>
</dbReference>
<feature type="chain" id="PRO_5040105557" evidence="1">
    <location>
        <begin position="20"/>
        <end position="164"/>
    </location>
</feature>
<dbReference type="Gene3D" id="3.40.50.300">
    <property type="entry name" value="P-loop containing nucleotide triphosphate hydrolases"/>
    <property type="match status" value="1"/>
</dbReference>
<name>A0A9N9ITL7_9GLOM</name>
<reference evidence="2" key="1">
    <citation type="submission" date="2021-06" db="EMBL/GenBank/DDBJ databases">
        <authorList>
            <person name="Kallberg Y."/>
            <person name="Tangrot J."/>
            <person name="Rosling A."/>
        </authorList>
    </citation>
    <scope>NUCLEOTIDE SEQUENCE</scope>
    <source>
        <strain evidence="2">FL130A</strain>
    </source>
</reference>
<dbReference type="InterPro" id="IPR051055">
    <property type="entry name" value="PIF1_helicase"/>
</dbReference>
<dbReference type="PANTHER" id="PTHR47642">
    <property type="entry name" value="ATP-DEPENDENT DNA HELICASE"/>
    <property type="match status" value="1"/>
</dbReference>
<evidence type="ECO:0000313" key="2">
    <source>
        <dbReference type="EMBL" id="CAG8750896.1"/>
    </source>
</evidence>
<keyword evidence="3" id="KW-1185">Reference proteome</keyword>
<gene>
    <name evidence="2" type="ORF">ALEPTO_LOCUS13291</name>
</gene>
<dbReference type="EMBL" id="CAJVPS010040625">
    <property type="protein sequence ID" value="CAG8750896.1"/>
    <property type="molecule type" value="Genomic_DNA"/>
</dbReference>
<protein>
    <submittedName>
        <fullName evidence="2">2169_t:CDS:1</fullName>
    </submittedName>
</protein>
<feature type="non-terminal residue" evidence="2">
    <location>
        <position position="1"/>
    </location>
</feature>
<feature type="signal peptide" evidence="1">
    <location>
        <begin position="1"/>
        <end position="19"/>
    </location>
</feature>
<keyword evidence="1" id="KW-0732">Signal</keyword>
<sequence>AEWIVLSPMFVWLLQLVQLQEEEKVFAVIFYSHELRMMLYIKYWSSSSISELCRSEKQLLGNHLNYLEKFKSLFSEQYEQEINRHPSRHQFPIQNAFALTIHKTQGLTLLYTTLSINDKIFAEGQVYVAMSRAPTWESINIVNFNLDSVKTNVSVINEYARLSE</sequence>
<dbReference type="InterPro" id="IPR027417">
    <property type="entry name" value="P-loop_NTPase"/>
</dbReference>
<evidence type="ECO:0000256" key="1">
    <source>
        <dbReference type="SAM" id="SignalP"/>
    </source>
</evidence>
<dbReference type="OrthoDB" id="2428936at2759"/>
<comment type="caution">
    <text evidence="2">The sequence shown here is derived from an EMBL/GenBank/DDBJ whole genome shotgun (WGS) entry which is preliminary data.</text>
</comment>
<organism evidence="2 3">
    <name type="scientific">Ambispora leptoticha</name>
    <dbReference type="NCBI Taxonomy" id="144679"/>
    <lineage>
        <taxon>Eukaryota</taxon>
        <taxon>Fungi</taxon>
        <taxon>Fungi incertae sedis</taxon>
        <taxon>Mucoromycota</taxon>
        <taxon>Glomeromycotina</taxon>
        <taxon>Glomeromycetes</taxon>
        <taxon>Archaeosporales</taxon>
        <taxon>Ambisporaceae</taxon>
        <taxon>Ambispora</taxon>
    </lineage>
</organism>
<feature type="non-terminal residue" evidence="2">
    <location>
        <position position="164"/>
    </location>
</feature>